<dbReference type="RefSeq" id="WP_156561679.1">
    <property type="nucleotide sequence ID" value="NZ_CACRTV010000057.1"/>
</dbReference>
<reference evidence="1" key="1">
    <citation type="submission" date="2019-11" db="EMBL/GenBank/DDBJ databases">
        <authorList>
            <person name="Feng L."/>
        </authorList>
    </citation>
    <scope>NUCLEOTIDE SEQUENCE</scope>
    <source>
        <strain evidence="1">CParaputrificumLFYP93</strain>
    </source>
</reference>
<sequence length="155" mass="17632">MWVKLLKKNAFVLPIFAILFGVSVIAGFQGVRTYIQYRSSLAEYKELEDKIMKPIEITDGVFTPRNVLDIISMTPSLDEIILITEISNKDADVSVQRKLTEEELLAINTSSIVEFSLQTSNMQESLNYLSNQKFAYEFIDVSNNVITMRILVKGE</sequence>
<proteinExistence type="predicted"/>
<name>A0A6N3EYM4_9CLOT</name>
<gene>
    <name evidence="1" type="ORF">CPLFYP93_02309</name>
</gene>
<organism evidence="1">
    <name type="scientific">Clostridium paraputrificum</name>
    <dbReference type="NCBI Taxonomy" id="29363"/>
    <lineage>
        <taxon>Bacteria</taxon>
        <taxon>Bacillati</taxon>
        <taxon>Bacillota</taxon>
        <taxon>Clostridia</taxon>
        <taxon>Eubacteriales</taxon>
        <taxon>Clostridiaceae</taxon>
        <taxon>Clostridium</taxon>
    </lineage>
</organism>
<protein>
    <submittedName>
        <fullName evidence="1">Uncharacterized protein</fullName>
    </submittedName>
</protein>
<dbReference type="AlphaFoldDB" id="A0A6N3EYM4"/>
<accession>A0A6N3EYM4</accession>
<evidence type="ECO:0000313" key="1">
    <source>
        <dbReference type="EMBL" id="VYU44867.1"/>
    </source>
</evidence>
<dbReference type="EMBL" id="CACRTV010000057">
    <property type="protein sequence ID" value="VYU44867.1"/>
    <property type="molecule type" value="Genomic_DNA"/>
</dbReference>